<keyword evidence="1" id="KW-1133">Transmembrane helix</keyword>
<proteinExistence type="predicted"/>
<sequence length="227" mass="25058">MIATYLTNWWETFLVTATQLWNGIAGTFAPLLGAALVLLIGWFLAVFLGQLIKKILGEKNIAWSRAFSGLGLTDILEDRLGLSTDVGAFLGWFVKWFLIIASFMAAISIFQLHAVNSFLGEMIGFLPFAVSAAMIVFLGFFFGKFIDRVIVRLIGVIGVKADVAGATSRWIIIAFSILAAARYLNLQLDLLWPRFVDFLVFAGAIAVGFGFSSRAGEWLENIKSRFQ</sequence>
<accession>A0A1G2LTS5</accession>
<gene>
    <name evidence="2" type="ORF">A3G49_05050</name>
</gene>
<dbReference type="InterPro" id="IPR008910">
    <property type="entry name" value="MSC_TM_helix"/>
</dbReference>
<evidence type="ECO:0000256" key="1">
    <source>
        <dbReference type="SAM" id="Phobius"/>
    </source>
</evidence>
<evidence type="ECO:0000313" key="2">
    <source>
        <dbReference type="EMBL" id="OHA14259.1"/>
    </source>
</evidence>
<feature type="transmembrane region" description="Helical" evidence="1">
    <location>
        <begin position="20"/>
        <end position="49"/>
    </location>
</feature>
<comment type="caution">
    <text evidence="2">The sequence shown here is derived from an EMBL/GenBank/DDBJ whole genome shotgun (WGS) entry which is preliminary data.</text>
</comment>
<reference evidence="2 3" key="1">
    <citation type="journal article" date="2016" name="Nat. Commun.">
        <title>Thousands of microbial genomes shed light on interconnected biogeochemical processes in an aquifer system.</title>
        <authorList>
            <person name="Anantharaman K."/>
            <person name="Brown C.T."/>
            <person name="Hug L.A."/>
            <person name="Sharon I."/>
            <person name="Castelle C.J."/>
            <person name="Probst A.J."/>
            <person name="Thomas B.C."/>
            <person name="Singh A."/>
            <person name="Wilkins M.J."/>
            <person name="Karaoz U."/>
            <person name="Brodie E.L."/>
            <person name="Williams K.H."/>
            <person name="Hubbard S.S."/>
            <person name="Banfield J.F."/>
        </authorList>
    </citation>
    <scope>NUCLEOTIDE SEQUENCE [LARGE SCALE GENOMIC DNA]</scope>
</reference>
<keyword evidence="1" id="KW-0812">Transmembrane</keyword>
<dbReference type="AlphaFoldDB" id="A0A1G2LTS5"/>
<keyword evidence="1" id="KW-0472">Membrane</keyword>
<dbReference type="Proteomes" id="UP000177171">
    <property type="component" value="Unassembled WGS sequence"/>
</dbReference>
<protein>
    <recommendedName>
        <fullName evidence="4">Small-conductance mechanosensitive ion channel</fullName>
    </recommendedName>
</protein>
<name>A0A1G2LTS5_9BACT</name>
<dbReference type="Pfam" id="PF05552">
    <property type="entry name" value="MS_channel_1st_1"/>
    <property type="match status" value="2"/>
</dbReference>
<dbReference type="EMBL" id="MHQY01000011">
    <property type="protein sequence ID" value="OHA14259.1"/>
    <property type="molecule type" value="Genomic_DNA"/>
</dbReference>
<feature type="transmembrane region" description="Helical" evidence="1">
    <location>
        <begin position="190"/>
        <end position="211"/>
    </location>
</feature>
<feature type="transmembrane region" description="Helical" evidence="1">
    <location>
        <begin position="89"/>
        <end position="110"/>
    </location>
</feature>
<evidence type="ECO:0008006" key="4">
    <source>
        <dbReference type="Google" id="ProtNLM"/>
    </source>
</evidence>
<organism evidence="2 3">
    <name type="scientific">Candidatus Sungbacteria bacterium RIFCSPLOWO2_12_FULL_41_11</name>
    <dbReference type="NCBI Taxonomy" id="1802286"/>
    <lineage>
        <taxon>Bacteria</taxon>
        <taxon>Candidatus Sungiibacteriota</taxon>
    </lineage>
</organism>
<evidence type="ECO:0000313" key="3">
    <source>
        <dbReference type="Proteomes" id="UP000177171"/>
    </source>
</evidence>
<feature type="transmembrane region" description="Helical" evidence="1">
    <location>
        <begin position="122"/>
        <end position="142"/>
    </location>
</feature>